<proteinExistence type="predicted"/>
<dbReference type="AlphaFoldDB" id="A0A1G8MUS5"/>
<evidence type="ECO:0000313" key="2">
    <source>
        <dbReference type="Proteomes" id="UP000199706"/>
    </source>
</evidence>
<protein>
    <submittedName>
        <fullName evidence="1">Uncharacterized protein</fullName>
    </submittedName>
</protein>
<evidence type="ECO:0000313" key="1">
    <source>
        <dbReference type="EMBL" id="SDI71616.1"/>
    </source>
</evidence>
<gene>
    <name evidence="1" type="ORF">SAMN05216466_13152</name>
</gene>
<sequence>MKSFKVVVSSRVRIAWKAYSGHSPVSLSNCESYEDPTMRTVSRNMLTCPQRALRTVATLGALLLPLCAFAQLHVVPLTTPHAKGNDDTSLKFPLVTGGSEQADQRINTWLQVSQLQKLPGRYQKSPFEEIEPKGDSPLGTTSLDYSVNANTRGYLSLSINGEYDSASINMFDSRYNFDAQSGNPLTLPDLFSPQGLAKFTRQVRVARLKMVDRYLAELAAQPPSDPDQNSNEHRVLSQCRSDLAAEKENLRGTDFSLTKDALSLSRDCALSHYDQATADDDGPLVTTYRFQALAGLLSDYGRCLLIDQRTDCTNPHPDPSWGILHGTLDGRYPITLVYGTPAGDGYFYDKFGKYIGLDGGLEADGTVRLRESPEHGPDTRFVLKHQADGSVTGTWTQDSTHKTLAVALHP</sequence>
<reference evidence="1 2" key="1">
    <citation type="submission" date="2016-10" db="EMBL/GenBank/DDBJ databases">
        <authorList>
            <person name="de Groot N.N."/>
        </authorList>
    </citation>
    <scope>NUCLEOTIDE SEQUENCE [LARGE SCALE GENOMIC DNA]</scope>
    <source>
        <strain evidence="1 2">LMG 2247</strain>
    </source>
</reference>
<organism evidence="1 2">
    <name type="scientific">Paraburkholderia phenazinium</name>
    <dbReference type="NCBI Taxonomy" id="60549"/>
    <lineage>
        <taxon>Bacteria</taxon>
        <taxon>Pseudomonadati</taxon>
        <taxon>Pseudomonadota</taxon>
        <taxon>Betaproteobacteria</taxon>
        <taxon>Burkholderiales</taxon>
        <taxon>Burkholderiaceae</taxon>
        <taxon>Paraburkholderia</taxon>
    </lineage>
</organism>
<name>A0A1G8MUS5_9BURK</name>
<accession>A0A1G8MUS5</accession>
<dbReference type="Proteomes" id="UP000199706">
    <property type="component" value="Unassembled WGS sequence"/>
</dbReference>
<dbReference type="EMBL" id="FNCJ01000031">
    <property type="protein sequence ID" value="SDI71616.1"/>
    <property type="molecule type" value="Genomic_DNA"/>
</dbReference>